<dbReference type="GO" id="GO:0003723">
    <property type="term" value="F:RNA binding"/>
    <property type="evidence" value="ECO:0007669"/>
    <property type="project" value="InterPro"/>
</dbReference>
<comment type="similarity">
    <text evidence="1">Belongs to the PPR family. PCMP-H subfamily.</text>
</comment>
<accession>A0A2U1L3E4</accession>
<feature type="repeat" description="PPR" evidence="3">
    <location>
        <begin position="240"/>
        <end position="274"/>
    </location>
</feature>
<feature type="repeat" description="PPR" evidence="3">
    <location>
        <begin position="178"/>
        <end position="212"/>
    </location>
</feature>
<evidence type="ECO:0000313" key="4">
    <source>
        <dbReference type="EMBL" id="PWA43529.1"/>
    </source>
</evidence>
<dbReference type="AlphaFoldDB" id="A0A2U1L3E4"/>
<evidence type="ECO:0000256" key="1">
    <source>
        <dbReference type="ARBA" id="ARBA00006643"/>
    </source>
</evidence>
<keyword evidence="5" id="KW-1185">Reference proteome</keyword>
<proteinExistence type="inferred from homology"/>
<dbReference type="Proteomes" id="UP000245207">
    <property type="component" value="Unassembled WGS sequence"/>
</dbReference>
<dbReference type="PROSITE" id="PS51375">
    <property type="entry name" value="PPR"/>
    <property type="match status" value="4"/>
</dbReference>
<dbReference type="InterPro" id="IPR011990">
    <property type="entry name" value="TPR-like_helical_dom_sf"/>
</dbReference>
<dbReference type="NCBIfam" id="TIGR00756">
    <property type="entry name" value="PPR"/>
    <property type="match status" value="7"/>
</dbReference>
<gene>
    <name evidence="4" type="ORF">CTI12_AA477640</name>
</gene>
<keyword evidence="2" id="KW-0677">Repeat</keyword>
<name>A0A2U1L3E4_ARTAN</name>
<dbReference type="Pfam" id="PF13041">
    <property type="entry name" value="PPR_2"/>
    <property type="match status" value="3"/>
</dbReference>
<dbReference type="Pfam" id="PF20431">
    <property type="entry name" value="E_motif"/>
    <property type="match status" value="1"/>
</dbReference>
<dbReference type="EMBL" id="PKPP01011778">
    <property type="protein sequence ID" value="PWA43529.1"/>
    <property type="molecule type" value="Genomic_DNA"/>
</dbReference>
<protein>
    <submittedName>
        <fullName evidence="4">Tetratricopeptide-like helical domain-containing protein</fullName>
    </submittedName>
</protein>
<dbReference type="Pfam" id="PF01535">
    <property type="entry name" value="PPR"/>
    <property type="match status" value="5"/>
</dbReference>
<reference evidence="4 5" key="1">
    <citation type="journal article" date="2018" name="Mol. Plant">
        <title>The genome of Artemisia annua provides insight into the evolution of Asteraceae family and artemisinin biosynthesis.</title>
        <authorList>
            <person name="Shen Q."/>
            <person name="Zhang L."/>
            <person name="Liao Z."/>
            <person name="Wang S."/>
            <person name="Yan T."/>
            <person name="Shi P."/>
            <person name="Liu M."/>
            <person name="Fu X."/>
            <person name="Pan Q."/>
            <person name="Wang Y."/>
            <person name="Lv Z."/>
            <person name="Lu X."/>
            <person name="Zhang F."/>
            <person name="Jiang W."/>
            <person name="Ma Y."/>
            <person name="Chen M."/>
            <person name="Hao X."/>
            <person name="Li L."/>
            <person name="Tang Y."/>
            <person name="Lv G."/>
            <person name="Zhou Y."/>
            <person name="Sun X."/>
            <person name="Brodelius P.E."/>
            <person name="Rose J.K.C."/>
            <person name="Tang K."/>
        </authorList>
    </citation>
    <scope>NUCLEOTIDE SEQUENCE [LARGE SCALE GENOMIC DNA]</scope>
    <source>
        <strain evidence="5">cv. Huhao1</strain>
        <tissue evidence="4">Leaf</tissue>
    </source>
</reference>
<evidence type="ECO:0000256" key="2">
    <source>
        <dbReference type="ARBA" id="ARBA00022737"/>
    </source>
</evidence>
<dbReference type="FunFam" id="1.25.40.10:FF:000333">
    <property type="entry name" value="Pentatricopeptide repeat-containing protein"/>
    <property type="match status" value="1"/>
</dbReference>
<evidence type="ECO:0000313" key="5">
    <source>
        <dbReference type="Proteomes" id="UP000245207"/>
    </source>
</evidence>
<organism evidence="4 5">
    <name type="scientific">Artemisia annua</name>
    <name type="common">Sweet wormwood</name>
    <dbReference type="NCBI Taxonomy" id="35608"/>
    <lineage>
        <taxon>Eukaryota</taxon>
        <taxon>Viridiplantae</taxon>
        <taxon>Streptophyta</taxon>
        <taxon>Embryophyta</taxon>
        <taxon>Tracheophyta</taxon>
        <taxon>Spermatophyta</taxon>
        <taxon>Magnoliopsida</taxon>
        <taxon>eudicotyledons</taxon>
        <taxon>Gunneridae</taxon>
        <taxon>Pentapetalae</taxon>
        <taxon>asterids</taxon>
        <taxon>campanulids</taxon>
        <taxon>Asterales</taxon>
        <taxon>Asteraceae</taxon>
        <taxon>Asteroideae</taxon>
        <taxon>Anthemideae</taxon>
        <taxon>Artemisiinae</taxon>
        <taxon>Artemisia</taxon>
    </lineage>
</organism>
<dbReference type="PANTHER" id="PTHR47926">
    <property type="entry name" value="PENTATRICOPEPTIDE REPEAT-CONTAINING PROTEIN"/>
    <property type="match status" value="1"/>
</dbReference>
<feature type="repeat" description="PPR" evidence="3">
    <location>
        <begin position="405"/>
        <end position="439"/>
    </location>
</feature>
<dbReference type="InterPro" id="IPR046848">
    <property type="entry name" value="E_motif"/>
</dbReference>
<dbReference type="PANTHER" id="PTHR47926:SF531">
    <property type="entry name" value="TETRATRICOPEPTIDE REPEAT SUPERFAMILY PROTEIN"/>
    <property type="match status" value="1"/>
</dbReference>
<sequence>MQMEQQILRLLHKCKNINHLKQIHLQTLTNNLKDDNNIILLKNLITVSSNLISLHYAYNILKTSNSPNIIAYNTLLKCFASSKTINNNNNNNAMSVYKYMKRQYSSVLANSFTYTFLLKCFEGFDVGRMIHGDVVKMGFDVSSVFVGNSLLSFYSKCGRDGVEYARKVFDDMSMRGRDVVSWNTMIGMYMDCGQVGLAVSLFEEMTERSVVTWNSVITGLAKNGKMEFARSVFDKMPVKDEVSWNCLMSGYVKAGDLRSAEITFEAMPVKSVVTCTAIISGYASNGDVEAARKMFDRMGNKRNVVTWNAMIAGYVNRSIFDEALSLFHLMLLDGKCRPDQVTLISVLSACSHLGSLENGKWISSYINKSKIKLSISLGNALIDMFAKCGDVESSKTVFNQMSNICIITWTTMVSGLAVNGMCKEALALFNQMCVEGTKPDDVMFIAVLSACNHGGLVEEGKSFFNQMVHEFGIKPQIEHYGCMVDLLARSGDLDEAVRLTESMDMMPNAVIWGTLIGACKVHGNDTLFEYVTKKVLDHEPSNPSYLTLITNLSSSIGRWQDSLRFRWEMRQQGIEKVPGCSSIEIGDSVHEFLARDTSHMQRSDIYEILESLNGQLWSDFDFEGKLMLCW</sequence>
<dbReference type="Gene3D" id="1.25.40.10">
    <property type="entry name" value="Tetratricopeptide repeat domain"/>
    <property type="match status" value="5"/>
</dbReference>
<dbReference type="OrthoDB" id="185373at2759"/>
<dbReference type="FunFam" id="1.25.40.10:FF:000511">
    <property type="entry name" value="Pentatricopeptide repeat-containing protein"/>
    <property type="match status" value="1"/>
</dbReference>
<comment type="caution">
    <text evidence="4">The sequence shown here is derived from an EMBL/GenBank/DDBJ whole genome shotgun (WGS) entry which is preliminary data.</text>
</comment>
<dbReference type="InterPro" id="IPR046960">
    <property type="entry name" value="PPR_At4g14850-like_plant"/>
</dbReference>
<dbReference type="GO" id="GO:0009451">
    <property type="term" value="P:RNA modification"/>
    <property type="evidence" value="ECO:0007669"/>
    <property type="project" value="InterPro"/>
</dbReference>
<dbReference type="InterPro" id="IPR002885">
    <property type="entry name" value="PPR_rpt"/>
</dbReference>
<feature type="repeat" description="PPR" evidence="3">
    <location>
        <begin position="303"/>
        <end position="338"/>
    </location>
</feature>
<evidence type="ECO:0000256" key="3">
    <source>
        <dbReference type="PROSITE-ProRule" id="PRU00708"/>
    </source>
</evidence>